<dbReference type="EMBL" id="RBNJ01022263">
    <property type="protein sequence ID" value="RUS18508.1"/>
    <property type="molecule type" value="Genomic_DNA"/>
</dbReference>
<dbReference type="Gene3D" id="3.80.10.10">
    <property type="entry name" value="Ribonuclease Inhibitor"/>
    <property type="match status" value="1"/>
</dbReference>
<dbReference type="AlphaFoldDB" id="A0A433PLT0"/>
<dbReference type="PANTHER" id="PTHR13318">
    <property type="entry name" value="PARTNER OF PAIRED, ISOFORM B-RELATED"/>
    <property type="match status" value="1"/>
</dbReference>
<dbReference type="SUPFAM" id="SSF52047">
    <property type="entry name" value="RNI-like"/>
    <property type="match status" value="1"/>
</dbReference>
<evidence type="ECO:0000313" key="3">
    <source>
        <dbReference type="Proteomes" id="UP000274822"/>
    </source>
</evidence>
<dbReference type="PANTHER" id="PTHR13318:SF95">
    <property type="entry name" value="F-BOX PROTEIN YLR352W"/>
    <property type="match status" value="1"/>
</dbReference>
<feature type="domain" description="F-box" evidence="1">
    <location>
        <begin position="5"/>
        <end position="38"/>
    </location>
</feature>
<dbReference type="Pfam" id="PF12937">
    <property type="entry name" value="F-box-like"/>
    <property type="match status" value="1"/>
</dbReference>
<reference evidence="2 3" key="1">
    <citation type="journal article" date="2018" name="New Phytol.">
        <title>Phylogenomics of Endogonaceae and evolution of mycorrhizas within Mucoromycota.</title>
        <authorList>
            <person name="Chang Y."/>
            <person name="Desiro A."/>
            <person name="Na H."/>
            <person name="Sandor L."/>
            <person name="Lipzen A."/>
            <person name="Clum A."/>
            <person name="Barry K."/>
            <person name="Grigoriev I.V."/>
            <person name="Martin F.M."/>
            <person name="Stajich J.E."/>
            <person name="Smith M.E."/>
            <person name="Bonito G."/>
            <person name="Spatafora J.W."/>
        </authorList>
    </citation>
    <scope>NUCLEOTIDE SEQUENCE [LARGE SCALE GENOMIC DNA]</scope>
    <source>
        <strain evidence="2 3">AD002</strain>
    </source>
</reference>
<protein>
    <recommendedName>
        <fullName evidence="1">F-box domain-containing protein</fullName>
    </recommendedName>
</protein>
<name>A0A433PLT0_9FUNG</name>
<evidence type="ECO:0000259" key="1">
    <source>
        <dbReference type="Pfam" id="PF12937"/>
    </source>
</evidence>
<dbReference type="InterPro" id="IPR036047">
    <property type="entry name" value="F-box-like_dom_sf"/>
</dbReference>
<gene>
    <name evidence="2" type="ORF">BC938DRAFT_475956</name>
</gene>
<dbReference type="InterPro" id="IPR001810">
    <property type="entry name" value="F-box_dom"/>
</dbReference>
<organism evidence="2 3">
    <name type="scientific">Jimgerdemannia flammicorona</name>
    <dbReference type="NCBI Taxonomy" id="994334"/>
    <lineage>
        <taxon>Eukaryota</taxon>
        <taxon>Fungi</taxon>
        <taxon>Fungi incertae sedis</taxon>
        <taxon>Mucoromycota</taxon>
        <taxon>Mucoromycotina</taxon>
        <taxon>Endogonomycetes</taxon>
        <taxon>Endogonales</taxon>
        <taxon>Endogonaceae</taxon>
        <taxon>Jimgerdemannia</taxon>
    </lineage>
</organism>
<proteinExistence type="predicted"/>
<comment type="caution">
    <text evidence="2">The sequence shown here is derived from an EMBL/GenBank/DDBJ whole genome shotgun (WGS) entry which is preliminary data.</text>
</comment>
<dbReference type="InterPro" id="IPR032675">
    <property type="entry name" value="LRR_dom_sf"/>
</dbReference>
<dbReference type="GO" id="GO:0019005">
    <property type="term" value="C:SCF ubiquitin ligase complex"/>
    <property type="evidence" value="ECO:0007669"/>
    <property type="project" value="TreeGrafter"/>
</dbReference>
<accession>A0A433PLT0</accession>
<dbReference type="GO" id="GO:0031146">
    <property type="term" value="P:SCF-dependent proteasomal ubiquitin-dependent protein catabolic process"/>
    <property type="evidence" value="ECO:0007669"/>
    <property type="project" value="TreeGrafter"/>
</dbReference>
<evidence type="ECO:0000313" key="2">
    <source>
        <dbReference type="EMBL" id="RUS18508.1"/>
    </source>
</evidence>
<sequence>MRSPTLPPEILTQIFKHVDPTRDLLSCCLVQSMWCDCALPLIERAPTELLLDPHEMPRLRRTASLITEAAVTAPRVLHAIRGVTVNLDYLFDYLPDGRCVLDTAASDTLVSILLPLSSLQDLHLSRPNHTHHIQVLRPFLQQLSSLGATLTHTSITNCGHPHTPDDDPSHPVADFLLTFSQLTSLTLTHLVAGDSMARSLFQLHKLHSLYLYDVSFPTPTHPLRIPLTRWRHLNTLHIQHPDPFLQTLTTLAVACPITLCHLYIVAPPHSYDVVNPAVHLLLQRLPALRTLALIGFATLAHLDVLSPLFCNCPQLELLDLTDCSSLPDHSMPLTSLWPYLRALRISGCTAMNGELVLEVLSRCERLEEVELTMHVGCHLPVSAALKRRGFMFDGEERPPMGSGWRWKRE</sequence>
<keyword evidence="3" id="KW-1185">Reference proteome</keyword>
<dbReference type="Proteomes" id="UP000274822">
    <property type="component" value="Unassembled WGS sequence"/>
</dbReference>
<dbReference type="SUPFAM" id="SSF81383">
    <property type="entry name" value="F-box domain"/>
    <property type="match status" value="1"/>
</dbReference>